<keyword evidence="2" id="KW-1185">Reference proteome</keyword>
<evidence type="ECO:0008006" key="3">
    <source>
        <dbReference type="Google" id="ProtNLM"/>
    </source>
</evidence>
<proteinExistence type="predicted"/>
<name>A0ABN9YGN0_9DINO</name>
<protein>
    <recommendedName>
        <fullName evidence="3">Capsid protein</fullName>
    </recommendedName>
</protein>
<evidence type="ECO:0000313" key="2">
    <source>
        <dbReference type="Proteomes" id="UP001189429"/>
    </source>
</evidence>
<feature type="non-terminal residue" evidence="1">
    <location>
        <position position="1"/>
    </location>
</feature>
<comment type="caution">
    <text evidence="1">The sequence shown here is derived from an EMBL/GenBank/DDBJ whole genome shotgun (WGS) entry which is preliminary data.</text>
</comment>
<organism evidence="1 2">
    <name type="scientific">Prorocentrum cordatum</name>
    <dbReference type="NCBI Taxonomy" id="2364126"/>
    <lineage>
        <taxon>Eukaryota</taxon>
        <taxon>Sar</taxon>
        <taxon>Alveolata</taxon>
        <taxon>Dinophyceae</taxon>
        <taxon>Prorocentrales</taxon>
        <taxon>Prorocentraceae</taxon>
        <taxon>Prorocentrum</taxon>
    </lineage>
</organism>
<sequence>VTKAPTEIPMLCTPCWWQLRYDAFEVCILCTPVHSLRLKLSAYAYRYLGVAVYLYMSRHANYYPRHETTGPDETTTSYTEGPHGRIGVWVQDLYPLPFTLSDGFSSNCWTQLLDKMSQNLNGAYGYHVSDIQAAFKHFYKCAQARDVHVYEATCPEGYYKPAPDERESMGPHWQNPMPLHRNYWFTRSSYLITKTEEYKDMTIFQICISSVDMTLMPQLSSDPTPNVGDLKKATSLLMHGPVLQHYPTEMFTKMALYDPFHQDTIFKNGEKLVYNPTKNGGASNFARFIIQYSDFQETPTVPATGDINYPPPVKTYEDSTFLATQGTKRQRTD</sequence>
<gene>
    <name evidence="1" type="ORF">PCOR1329_LOCUS84869</name>
</gene>
<dbReference type="EMBL" id="CAUYUJ010022463">
    <property type="protein sequence ID" value="CAK0910802.1"/>
    <property type="molecule type" value="Genomic_DNA"/>
</dbReference>
<accession>A0ABN9YGN0</accession>
<dbReference type="Proteomes" id="UP001189429">
    <property type="component" value="Unassembled WGS sequence"/>
</dbReference>
<evidence type="ECO:0000313" key="1">
    <source>
        <dbReference type="EMBL" id="CAK0910802.1"/>
    </source>
</evidence>
<reference evidence="1" key="1">
    <citation type="submission" date="2023-10" db="EMBL/GenBank/DDBJ databases">
        <authorList>
            <person name="Chen Y."/>
            <person name="Shah S."/>
            <person name="Dougan E. K."/>
            <person name="Thang M."/>
            <person name="Chan C."/>
        </authorList>
    </citation>
    <scope>NUCLEOTIDE SEQUENCE [LARGE SCALE GENOMIC DNA]</scope>
</reference>